<accession>A0A0R3TU39</accession>
<proteinExistence type="predicted"/>
<organism evidence="1">
    <name type="scientific">Rodentolepis nana</name>
    <name type="common">Dwarf tapeworm</name>
    <name type="synonym">Hymenolepis nana</name>
    <dbReference type="NCBI Taxonomy" id="102285"/>
    <lineage>
        <taxon>Eukaryota</taxon>
        <taxon>Metazoa</taxon>
        <taxon>Spiralia</taxon>
        <taxon>Lophotrochozoa</taxon>
        <taxon>Platyhelminthes</taxon>
        <taxon>Cestoda</taxon>
        <taxon>Eucestoda</taxon>
        <taxon>Cyclophyllidea</taxon>
        <taxon>Hymenolepididae</taxon>
        <taxon>Rodentolepis</taxon>
    </lineage>
</organism>
<dbReference type="AlphaFoldDB" id="A0A0R3TU39"/>
<dbReference type="WBParaSite" id="HNAJ_0001125401-mRNA-1">
    <property type="protein sequence ID" value="HNAJ_0001125401-mRNA-1"/>
    <property type="gene ID" value="HNAJ_0001125401"/>
</dbReference>
<sequence length="65" mass="7396">MDSSDAVGPFVDQRWKRELLERSWRRGFVDLLKFVKEVAAEGVEEGETVAMFVGAWQGGFYCCCC</sequence>
<name>A0A0R3TU39_RODNA</name>
<protein>
    <submittedName>
        <fullName evidence="1">Acyl-CoA synthetase</fullName>
    </submittedName>
</protein>
<evidence type="ECO:0000313" key="1">
    <source>
        <dbReference type="WBParaSite" id="HNAJ_0001125401-mRNA-1"/>
    </source>
</evidence>
<reference evidence="1" key="1">
    <citation type="submission" date="2017-02" db="UniProtKB">
        <authorList>
            <consortium name="WormBaseParasite"/>
        </authorList>
    </citation>
    <scope>IDENTIFICATION</scope>
</reference>